<keyword evidence="5" id="KW-0249">Electron transport</keyword>
<dbReference type="InterPro" id="IPR037524">
    <property type="entry name" value="PA14/GLEYA"/>
</dbReference>
<comment type="PTM">
    <text evidence="8">Binds 1 heme c group covalently per subunit.</text>
</comment>
<dbReference type="GO" id="GO:0005506">
    <property type="term" value="F:iron ion binding"/>
    <property type="evidence" value="ECO:0007669"/>
    <property type="project" value="InterPro"/>
</dbReference>
<proteinExistence type="predicted"/>
<feature type="binding site" description="covalent" evidence="8">
    <location>
        <position position="256"/>
    </location>
    <ligand>
        <name>heme c</name>
        <dbReference type="ChEBI" id="CHEBI:61717"/>
    </ligand>
</feature>
<sequence>MLKGKICQPFIRTVVLTLLFGCFFQACSPYQQNHNDSTESTAITEELSVKAMRSTLDGESRIISLRLGNDITAAYDTKRSVLFKLWRGDLDYSSAVFNQKHGPQPTSTGQAYVLNGQSKWSVDGGDVSYFGHQIYDGKVTLLYRAKGIQNGVQWQADIQETPIANMSKSDLIFYRQFNVEGLPANIDLTLDTLTPSITNKTSGAAIFDEMTTTLFLANGESSFSQEYSGIVQPKVQQEVAVELEHPGLLLIKNSDCAGCHNAEVKTVGPSYLAIANRYAFLSGARQMLSQKIIQGGTGSWGEIPMTPHSQLSEADTNVMLDYIFSLKKSENTTADATDILLGLPAVPVELNNTTPKFEEGMSGAYFYQHNLVDNTADIEKTRKSAPSLGGFAPQIHLPREEDFRPPNQNFMYQIKTHLNLKESVHTRLRLVSDDGSYLFLNGERIIDNWGAHGPIAIDAEVQLEPGLHSLEIFYYQDGGGASLSLQWLDPVSQTYELIPAGILQVQQQDLREVVAVSTDPNLIKSIAGDKMEVAGVHPSFDLSQARPEVFKPMVGGIDFLDDGRMVVSTWDPEGSVYLVENFHAAPDDIKVKRIAIGLAEPLGLKVVDGEIYVLQKQELTRLVDTNGDDIIDRYELVSNNWSVTTNFHEFAFGLEYQDGYFYAAFATAILPGGASASPQASSRGKAVKISKNSGQVEFIAHGLRTPNSIGRGIDNLLFIADNQGDWLPACKIVELTQDAWYGSRSVDFAGTANLEETLPVVWLPQGEIGNSASQPAPLNVGPYQNQMIHGDVTHGGIKRVFAERVNGRLQGVVFRFSQGLEAGVNRLKWAPDGSLIVGGVGNPGNWSQSGKKWYGLQNLKYNQQSTFEMLSVSARSDGFEITFTEAIKEGRNIQASDFEIQQYYFEPTAEYGGPKKGLEDLNIQDISVSADRTKVQIKLAGLKEKHLVYFRINRAFESQNDHELWTTEAWYTLNAIPSGKPLILNKNYSVANNTLTENEKAAGWELLFDGNTLGHFRNYNSEAIGSRWRVENGTLHFAGRAADESNWQAKEGGDIVITSKPLENYELNLEWKIQHGGNSGIIYNVKERADLEFPFLSGPEMQILDNPHHSDGQIVKHRAGDNYDLIESRVVSVLPAGYWNQVRLIVKKGHVEHWLNGYKVVDVKMHTPEWNALIAQSKFKDWEHFAKTPGGHIVLQDHGDEVWFRNVKIKEL</sequence>
<dbReference type="Pfam" id="PF07691">
    <property type="entry name" value="PA14"/>
    <property type="match status" value="1"/>
</dbReference>
<dbReference type="GO" id="GO:0020037">
    <property type="term" value="F:heme binding"/>
    <property type="evidence" value="ECO:0007669"/>
    <property type="project" value="InterPro"/>
</dbReference>
<feature type="domain" description="Cytochrome c" evidence="10">
    <location>
        <begin position="214"/>
        <end position="327"/>
    </location>
</feature>
<dbReference type="SUPFAM" id="SSF63829">
    <property type="entry name" value="Calcium-dependent phosphotriesterase"/>
    <property type="match status" value="1"/>
</dbReference>
<accession>K6Y6I9</accession>
<protein>
    <recommendedName>
        <fullName evidence="1">Cytochrome c-551</fullName>
    </recommendedName>
    <alternativeName>
        <fullName evidence="7">Cytochrome c551</fullName>
    </alternativeName>
</protein>
<dbReference type="RefSeq" id="WP_007620608.1">
    <property type="nucleotide sequence ID" value="NZ_BAEO01000034.1"/>
</dbReference>
<dbReference type="Pfam" id="PF00034">
    <property type="entry name" value="Cytochrom_C"/>
    <property type="match status" value="1"/>
</dbReference>
<keyword evidence="6 8" id="KW-0408">Iron</keyword>
<feature type="binding site" description="covalent" evidence="8">
    <location>
        <position position="260"/>
    </location>
    <ligand>
        <name>heme c</name>
        <dbReference type="ChEBI" id="CHEBI:61717"/>
    </ligand>
</feature>
<dbReference type="PANTHER" id="PTHR33546:SF1">
    <property type="entry name" value="LARGE, MULTIFUNCTIONAL SECRETED PROTEIN"/>
    <property type="match status" value="1"/>
</dbReference>
<keyword evidence="3 8" id="KW-0349">Heme</keyword>
<feature type="signal peptide" evidence="9">
    <location>
        <begin position="1"/>
        <end position="26"/>
    </location>
</feature>
<dbReference type="InterPro" id="IPR036909">
    <property type="entry name" value="Cyt_c-like_dom_sf"/>
</dbReference>
<evidence type="ECO:0000313" key="13">
    <source>
        <dbReference type="Proteomes" id="UP000006327"/>
    </source>
</evidence>
<keyword evidence="13" id="KW-1185">Reference proteome</keyword>
<dbReference type="InterPro" id="IPR011658">
    <property type="entry name" value="PA14_dom"/>
</dbReference>
<dbReference type="Pfam" id="PF06439">
    <property type="entry name" value="3keto-disac_hyd"/>
    <property type="match status" value="1"/>
</dbReference>
<keyword evidence="2" id="KW-0813">Transport</keyword>
<dbReference type="Gene3D" id="1.10.760.10">
    <property type="entry name" value="Cytochrome c-like domain"/>
    <property type="match status" value="1"/>
</dbReference>
<evidence type="ECO:0000256" key="7">
    <source>
        <dbReference type="ARBA" id="ARBA00031244"/>
    </source>
</evidence>
<dbReference type="EMBL" id="BAEO01000034">
    <property type="protein sequence ID" value="GAC19591.1"/>
    <property type="molecule type" value="Genomic_DNA"/>
</dbReference>
<dbReference type="Gene3D" id="3.90.182.10">
    <property type="entry name" value="Toxin - Anthrax Protective Antigen,domain 1"/>
    <property type="match status" value="1"/>
</dbReference>
<evidence type="ECO:0000256" key="5">
    <source>
        <dbReference type="ARBA" id="ARBA00022982"/>
    </source>
</evidence>
<name>K6Y6I9_9ALTE</name>
<evidence type="ECO:0000313" key="12">
    <source>
        <dbReference type="EMBL" id="GAC19591.1"/>
    </source>
</evidence>
<dbReference type="STRING" id="493475.GARC_2625"/>
<dbReference type="eggNOG" id="COG4654">
    <property type="taxonomic scope" value="Bacteria"/>
</dbReference>
<dbReference type="GO" id="GO:0016787">
    <property type="term" value="F:hydrolase activity"/>
    <property type="evidence" value="ECO:0007669"/>
    <property type="project" value="InterPro"/>
</dbReference>
<dbReference type="PANTHER" id="PTHR33546">
    <property type="entry name" value="LARGE, MULTIFUNCTIONAL SECRETED PROTEIN-RELATED"/>
    <property type="match status" value="1"/>
</dbReference>
<dbReference type="PROSITE" id="PS51257">
    <property type="entry name" value="PROKAR_LIPOPROTEIN"/>
    <property type="match status" value="1"/>
</dbReference>
<feature type="chain" id="PRO_5003899809" description="Cytochrome c-551" evidence="9">
    <location>
        <begin position="27"/>
        <end position="1212"/>
    </location>
</feature>
<dbReference type="OrthoDB" id="176168at2"/>
<dbReference type="PROSITE" id="PS51820">
    <property type="entry name" value="PA14"/>
    <property type="match status" value="1"/>
</dbReference>
<comment type="caution">
    <text evidence="12">The sequence shown here is derived from an EMBL/GenBank/DDBJ whole genome shotgun (WGS) entry which is preliminary data.</text>
</comment>
<dbReference type="InterPro" id="IPR002324">
    <property type="entry name" value="Cyt_c_ID"/>
</dbReference>
<evidence type="ECO:0000256" key="4">
    <source>
        <dbReference type="ARBA" id="ARBA00022723"/>
    </source>
</evidence>
<reference evidence="12 13" key="1">
    <citation type="journal article" date="2017" name="Antonie Van Leeuwenhoek">
        <title>Rhizobium rhizosphaerae sp. nov., a novel species isolated from rice rhizosphere.</title>
        <authorList>
            <person name="Zhao J.J."/>
            <person name="Zhang J."/>
            <person name="Zhang R.J."/>
            <person name="Zhang C.W."/>
            <person name="Yin H.Q."/>
            <person name="Zhang X.X."/>
        </authorList>
    </citation>
    <scope>NUCLEOTIDE SEQUENCE [LARGE SCALE GENOMIC DNA]</scope>
    <source>
        <strain evidence="12 13">BSs20135</strain>
    </source>
</reference>
<dbReference type="InterPro" id="IPR009056">
    <property type="entry name" value="Cyt_c-like_dom"/>
</dbReference>
<dbReference type="Gene3D" id="2.60.120.560">
    <property type="entry name" value="Exo-inulinase, domain 1"/>
    <property type="match status" value="1"/>
</dbReference>
<evidence type="ECO:0000256" key="3">
    <source>
        <dbReference type="ARBA" id="ARBA00022617"/>
    </source>
</evidence>
<evidence type="ECO:0000256" key="1">
    <source>
        <dbReference type="ARBA" id="ARBA00021020"/>
    </source>
</evidence>
<dbReference type="SUPFAM" id="SSF56988">
    <property type="entry name" value="Anthrax protective antigen"/>
    <property type="match status" value="1"/>
</dbReference>
<evidence type="ECO:0000259" key="11">
    <source>
        <dbReference type="PROSITE" id="PS51820"/>
    </source>
</evidence>
<dbReference type="InterPro" id="IPR010496">
    <property type="entry name" value="AL/BT2_dom"/>
</dbReference>
<feature type="binding site" description="covalent" evidence="8">
    <location>
        <position position="305"/>
    </location>
    <ligand>
        <name>heme c</name>
        <dbReference type="ChEBI" id="CHEBI:61717"/>
    </ligand>
</feature>
<organism evidence="12 13">
    <name type="scientific">Paraglaciecola arctica BSs20135</name>
    <dbReference type="NCBI Taxonomy" id="493475"/>
    <lineage>
        <taxon>Bacteria</taxon>
        <taxon>Pseudomonadati</taxon>
        <taxon>Pseudomonadota</taxon>
        <taxon>Gammaproteobacteria</taxon>
        <taxon>Alteromonadales</taxon>
        <taxon>Alteromonadaceae</taxon>
        <taxon>Paraglaciecola</taxon>
    </lineage>
</organism>
<keyword evidence="9" id="KW-0732">Signal</keyword>
<feature type="domain" description="PA14" evidence="11">
    <location>
        <begin position="356"/>
        <end position="502"/>
    </location>
</feature>
<evidence type="ECO:0000256" key="8">
    <source>
        <dbReference type="PIRSR" id="PIRSR602324-1"/>
    </source>
</evidence>
<evidence type="ECO:0000259" key="10">
    <source>
        <dbReference type="PROSITE" id="PS51007"/>
    </source>
</evidence>
<dbReference type="SMART" id="SM00758">
    <property type="entry name" value="PA14"/>
    <property type="match status" value="1"/>
</dbReference>
<evidence type="ECO:0000256" key="6">
    <source>
        <dbReference type="ARBA" id="ARBA00023004"/>
    </source>
</evidence>
<dbReference type="AlphaFoldDB" id="K6Y6I9"/>
<evidence type="ECO:0000256" key="2">
    <source>
        <dbReference type="ARBA" id="ARBA00022448"/>
    </source>
</evidence>
<dbReference type="PRINTS" id="PR00606">
    <property type="entry name" value="CYTCHROMECID"/>
</dbReference>
<gene>
    <name evidence="12" type="ORF">GARC_2625</name>
</gene>
<dbReference type="eggNOG" id="COG2133">
    <property type="taxonomic scope" value="Bacteria"/>
</dbReference>
<evidence type="ECO:0000256" key="9">
    <source>
        <dbReference type="SAM" id="SignalP"/>
    </source>
</evidence>
<dbReference type="GO" id="GO:0009055">
    <property type="term" value="F:electron transfer activity"/>
    <property type="evidence" value="ECO:0007669"/>
    <property type="project" value="InterPro"/>
</dbReference>
<dbReference type="Proteomes" id="UP000006327">
    <property type="component" value="Unassembled WGS sequence"/>
</dbReference>
<keyword evidence="4 8" id="KW-0479">Metal-binding</keyword>
<dbReference type="PROSITE" id="PS51007">
    <property type="entry name" value="CYTC"/>
    <property type="match status" value="1"/>
</dbReference>
<dbReference type="SUPFAM" id="SSF46626">
    <property type="entry name" value="Cytochrome c"/>
    <property type="match status" value="1"/>
</dbReference>